<feature type="transmembrane region" description="Helical" evidence="2">
    <location>
        <begin position="386"/>
        <end position="409"/>
    </location>
</feature>
<dbReference type="Gene3D" id="3.30.70.1430">
    <property type="entry name" value="Multidrug efflux transporter AcrB pore domain"/>
    <property type="match status" value="2"/>
</dbReference>
<feature type="region of interest" description="Disordered" evidence="1">
    <location>
        <begin position="1084"/>
        <end position="1119"/>
    </location>
</feature>
<dbReference type="Proteomes" id="UP000582837">
    <property type="component" value="Unassembled WGS sequence"/>
</dbReference>
<feature type="transmembrane region" description="Helical" evidence="2">
    <location>
        <begin position="458"/>
        <end position="478"/>
    </location>
</feature>
<dbReference type="GO" id="GO:0005886">
    <property type="term" value="C:plasma membrane"/>
    <property type="evidence" value="ECO:0007669"/>
    <property type="project" value="TreeGrafter"/>
</dbReference>
<feature type="transmembrane region" description="Helical" evidence="2">
    <location>
        <begin position="12"/>
        <end position="32"/>
    </location>
</feature>
<evidence type="ECO:0000256" key="2">
    <source>
        <dbReference type="SAM" id="Phobius"/>
    </source>
</evidence>
<evidence type="ECO:0000313" key="4">
    <source>
        <dbReference type="Proteomes" id="UP000582837"/>
    </source>
</evidence>
<keyword evidence="2" id="KW-0812">Transmembrane</keyword>
<keyword evidence="2" id="KW-0472">Membrane</keyword>
<feature type="transmembrane region" description="Helical" evidence="2">
    <location>
        <begin position="581"/>
        <end position="599"/>
    </location>
</feature>
<evidence type="ECO:0000256" key="1">
    <source>
        <dbReference type="SAM" id="MobiDB-lite"/>
    </source>
</evidence>
<keyword evidence="4" id="KW-1185">Reference proteome</keyword>
<feature type="transmembrane region" description="Helical" evidence="2">
    <location>
        <begin position="1008"/>
        <end position="1029"/>
    </location>
</feature>
<feature type="transmembrane region" description="Helical" evidence="2">
    <location>
        <begin position="430"/>
        <end position="452"/>
    </location>
</feature>
<dbReference type="PANTHER" id="PTHR32063:SF0">
    <property type="entry name" value="SWARMING MOTILITY PROTEIN SWRC"/>
    <property type="match status" value="1"/>
</dbReference>
<evidence type="ECO:0000313" key="3">
    <source>
        <dbReference type="EMBL" id="MBB6071575.1"/>
    </source>
</evidence>
<feature type="transmembrane region" description="Helical" evidence="2">
    <location>
        <begin position="938"/>
        <end position="958"/>
    </location>
</feature>
<dbReference type="RefSeq" id="WP_205761536.1">
    <property type="nucleotide sequence ID" value="NZ_JABDTL010000001.1"/>
</dbReference>
<dbReference type="Pfam" id="PF00873">
    <property type="entry name" value="ACR_tran"/>
    <property type="match status" value="2"/>
</dbReference>
<feature type="transmembrane region" description="Helical" evidence="2">
    <location>
        <begin position="1041"/>
        <end position="1064"/>
    </location>
</feature>
<reference evidence="3 4" key="1">
    <citation type="submission" date="2020-08" db="EMBL/GenBank/DDBJ databases">
        <title>Genomic Encyclopedia of Type Strains, Phase IV (KMG-IV): sequencing the most valuable type-strain genomes for metagenomic binning, comparative biology and taxonomic classification.</title>
        <authorList>
            <person name="Goeker M."/>
        </authorList>
    </citation>
    <scope>NUCLEOTIDE SEQUENCE [LARGE SCALE GENOMIC DNA]</scope>
    <source>
        <strain evidence="3 4">DSM 29007</strain>
    </source>
</reference>
<feature type="transmembrane region" description="Helical" evidence="2">
    <location>
        <begin position="912"/>
        <end position="931"/>
    </location>
</feature>
<dbReference type="Gene3D" id="3.30.2090.10">
    <property type="entry name" value="Multidrug efflux transporter AcrB TolC docking domain, DN and DC subdomains"/>
    <property type="match status" value="2"/>
</dbReference>
<protein>
    <submittedName>
        <fullName evidence="3">HAE1 family hydrophobic/amphiphilic exporter-1</fullName>
    </submittedName>
</protein>
<comment type="caution">
    <text evidence="3">The sequence shown here is derived from an EMBL/GenBank/DDBJ whole genome shotgun (WGS) entry which is preliminary data.</text>
</comment>
<dbReference type="GO" id="GO:0042910">
    <property type="term" value="F:xenobiotic transmembrane transporter activity"/>
    <property type="evidence" value="ECO:0007669"/>
    <property type="project" value="TreeGrafter"/>
</dbReference>
<gene>
    <name evidence="3" type="ORF">HNQ61_003203</name>
</gene>
<feature type="transmembrane region" description="Helical" evidence="2">
    <location>
        <begin position="964"/>
        <end position="987"/>
    </location>
</feature>
<feature type="compositionally biased region" description="Basic and acidic residues" evidence="1">
    <location>
        <begin position="1102"/>
        <end position="1119"/>
    </location>
</feature>
<organism evidence="3 4">
    <name type="scientific">Longimicrobium terrae</name>
    <dbReference type="NCBI Taxonomy" id="1639882"/>
    <lineage>
        <taxon>Bacteria</taxon>
        <taxon>Pseudomonadati</taxon>
        <taxon>Gemmatimonadota</taxon>
        <taxon>Longimicrobiia</taxon>
        <taxon>Longimicrobiales</taxon>
        <taxon>Longimicrobiaceae</taxon>
        <taxon>Longimicrobium</taxon>
    </lineage>
</organism>
<dbReference type="SUPFAM" id="SSF82693">
    <property type="entry name" value="Multidrug efflux transporter AcrB pore domain, PN1, PN2, PC1 and PC2 subdomains"/>
    <property type="match status" value="3"/>
</dbReference>
<proteinExistence type="predicted"/>
<accession>A0A841H0H2</accession>
<dbReference type="SUPFAM" id="SSF82714">
    <property type="entry name" value="Multidrug efflux transporter AcrB TolC docking domain, DN and DC subdomains"/>
    <property type="match status" value="2"/>
</dbReference>
<feature type="transmembrane region" description="Helical" evidence="2">
    <location>
        <begin position="552"/>
        <end position="574"/>
    </location>
</feature>
<name>A0A841H0H2_9BACT</name>
<feature type="transmembrane region" description="Helical" evidence="2">
    <location>
        <begin position="522"/>
        <end position="546"/>
    </location>
</feature>
<dbReference type="Gene3D" id="1.20.1640.10">
    <property type="entry name" value="Multidrug efflux transporter AcrB transmembrane domain"/>
    <property type="match status" value="2"/>
</dbReference>
<dbReference type="EMBL" id="JACHIA010000009">
    <property type="protein sequence ID" value="MBB6071575.1"/>
    <property type="molecule type" value="Genomic_DNA"/>
</dbReference>
<dbReference type="AlphaFoldDB" id="A0A841H0H2"/>
<sequence>MFISDFAIKRPVVTVVTMLALVVFGIFSLLSLDTDEFPEVDAPFIFVSVPYPGASPDIVEREVVDPIEEAIAGLSGIDKIQSSALDGFASIQAIFVYGTDPQQASQDIRDAISQIRGDLPLEMEEPILARFDPNDQPIVSLTLSSKTMSPADLTRIADPGITRDLRGIAGVAEVQVAGGVERELSVRVDPTRLQAAGLSMPQVLGALQTQNLAVPVGRLNEALEERTIRLRGRLRSPAEFASLVVASRNGVPVRLSEVATVTDGTEEPRSLALFNGQPAVGIDVVKSQNFSTTAVAGTVIERVDELQKKLPAGVKLDVVRNSGDRVANSVENVQEALIEGALLTVLVVFLFLNSWRSTVITGLALPVSVLASFVAVRAFGFTLNTMSLLGLSLAIGILIDDAIVVRENIVRHVEMGKDHMTAAHDGTDEIGMAVAATTFSIVCVFVPIAFMGGLAEQWFAPFALTIACSVLVSLFVSFSLDPMLSAYWPDPHREEHEKAWITRWLDRFNAWFDRRANDYRHVVAWALDNALSMILIAIGTFVGALVVPAKGLWAFLAVMAVVFAAVMVLTFVRFPRGAGGGAVKTLVTVLTVFGMYLAIKAAPEGGKLGSEFFPKDDQSEFEVEIDTPPGSSLEYTRLKAEEVAAMARRIKEVRYTYTTVGGRGGSVDEGRVFVRLTPKAERDRGQEDIASELREQAKRIGGATAALGTGNFGGTKQIMIQLQGPDIAVLNRIAEDVQGRVRQVPGAVDVSLSTKGQKPELTVDVNRGLAGSLGVTAAQIAQALRPAFAGVDAGDWVDPSGETRDVYIRFTEEARQRTADLERVPLVLAGPTGAVTVPLGQVASISRELGPAQIDHLDRERVINVEANTQDRPVSEVVAGIQDRIKDVRMPEGYALSFGGDTEDQTEVFGRILFALGVAVMLMYLILVVQFGSFLDPLAILLSLPLSLVGVVLGLKIAGSTLNLMSMIGIIMLMGIVAKNAILLIDFAKWSKDGGMSTRDALIEAGAIRLRPILMTTFALIAGMLPVALGRGEGAQFRAPMGIAIIGGVITSTLLTLLVIPTVWELLDAMRVKVFGLFGRTPKSHGGGHGDGHGGHGQPVPHEPRRVAAQDREPALQGD</sequence>
<dbReference type="PANTHER" id="PTHR32063">
    <property type="match status" value="1"/>
</dbReference>
<keyword evidence="2" id="KW-1133">Transmembrane helix</keyword>
<feature type="transmembrane region" description="Helical" evidence="2">
    <location>
        <begin position="359"/>
        <end position="380"/>
    </location>
</feature>
<dbReference type="PRINTS" id="PR00702">
    <property type="entry name" value="ACRIFLAVINRP"/>
</dbReference>
<dbReference type="InterPro" id="IPR001036">
    <property type="entry name" value="Acrflvin-R"/>
</dbReference>
<dbReference type="SUPFAM" id="SSF82866">
    <property type="entry name" value="Multidrug efflux transporter AcrB transmembrane domain"/>
    <property type="match status" value="2"/>
</dbReference>
<dbReference type="InterPro" id="IPR027463">
    <property type="entry name" value="AcrB_DN_DC_subdom"/>
</dbReference>